<reference evidence="3 4" key="1">
    <citation type="submission" date="2024-06" db="EMBL/GenBank/DDBJ databases">
        <title>Genomic Encyclopedia of Type Strains, Phase IV (KMG-IV): sequencing the most valuable type-strain genomes for metagenomic binning, comparative biology and taxonomic classification.</title>
        <authorList>
            <person name="Goeker M."/>
        </authorList>
    </citation>
    <scope>NUCLEOTIDE SEQUENCE [LARGE SCALE GENOMIC DNA]</scope>
    <source>
        <strain evidence="3 4">DSM 29846</strain>
    </source>
</reference>
<gene>
    <name evidence="3" type="ORF">ABID26_002674</name>
</gene>
<dbReference type="Gene3D" id="1.10.443.10">
    <property type="entry name" value="Intergrase catalytic core"/>
    <property type="match status" value="1"/>
</dbReference>
<dbReference type="SUPFAM" id="SSF56349">
    <property type="entry name" value="DNA breaking-rejoining enzymes"/>
    <property type="match status" value="1"/>
</dbReference>
<sequence length="209" mass="23592">MAWAYAVDPLGELGANPCEDIKQLYAGSRAEIIWTDADIAYLKKTCSAEIGHAVDLAAHTGLRAGDLVRLSWSHIGEDAIVITTGKSRHRREAVIPLYAELREVLARIPRRSPVILTSTKKRPWTKDGLSSSFAEAKHEAWPDGDNLHFHDLRGTAATKFYLDGLPEREIAELMAWDEDHVSRIIRRYVSRSAAIRERIRKLDDARLKR</sequence>
<dbReference type="InterPro" id="IPR011010">
    <property type="entry name" value="DNA_brk_join_enz"/>
</dbReference>
<keyword evidence="4" id="KW-1185">Reference proteome</keyword>
<dbReference type="PROSITE" id="PS51898">
    <property type="entry name" value="TYR_RECOMBINASE"/>
    <property type="match status" value="1"/>
</dbReference>
<evidence type="ECO:0000259" key="2">
    <source>
        <dbReference type="PROSITE" id="PS51898"/>
    </source>
</evidence>
<feature type="domain" description="Tyr recombinase" evidence="2">
    <location>
        <begin position="28"/>
        <end position="204"/>
    </location>
</feature>
<comment type="caution">
    <text evidence="3">The sequence shown here is derived from an EMBL/GenBank/DDBJ whole genome shotgun (WGS) entry which is preliminary data.</text>
</comment>
<organism evidence="3 4">
    <name type="scientific">Mesorhizobium shonense</name>
    <dbReference type="NCBI Taxonomy" id="1209948"/>
    <lineage>
        <taxon>Bacteria</taxon>
        <taxon>Pseudomonadati</taxon>
        <taxon>Pseudomonadota</taxon>
        <taxon>Alphaproteobacteria</taxon>
        <taxon>Hyphomicrobiales</taxon>
        <taxon>Phyllobacteriaceae</taxon>
        <taxon>Mesorhizobium</taxon>
    </lineage>
</organism>
<dbReference type="Pfam" id="PF00589">
    <property type="entry name" value="Phage_integrase"/>
    <property type="match status" value="1"/>
</dbReference>
<keyword evidence="1" id="KW-0233">DNA recombination</keyword>
<accession>A0ABV2HRP4</accession>
<dbReference type="InterPro" id="IPR013762">
    <property type="entry name" value="Integrase-like_cat_sf"/>
</dbReference>
<dbReference type="Proteomes" id="UP001549036">
    <property type="component" value="Unassembled WGS sequence"/>
</dbReference>
<evidence type="ECO:0000256" key="1">
    <source>
        <dbReference type="ARBA" id="ARBA00023172"/>
    </source>
</evidence>
<evidence type="ECO:0000313" key="4">
    <source>
        <dbReference type="Proteomes" id="UP001549036"/>
    </source>
</evidence>
<dbReference type="EMBL" id="JBEPLM010000004">
    <property type="protein sequence ID" value="MET3593277.1"/>
    <property type="molecule type" value="Genomic_DNA"/>
</dbReference>
<dbReference type="InterPro" id="IPR002104">
    <property type="entry name" value="Integrase_catalytic"/>
</dbReference>
<evidence type="ECO:0000313" key="3">
    <source>
        <dbReference type="EMBL" id="MET3593277.1"/>
    </source>
</evidence>
<name>A0ABV2HRP4_9HYPH</name>
<proteinExistence type="predicted"/>
<protein>
    <submittedName>
        <fullName evidence="3">Integrase</fullName>
    </submittedName>
</protein>